<dbReference type="Proteomes" id="UP000236536">
    <property type="component" value="Chromosome"/>
</dbReference>
<feature type="transmembrane region" description="Helical" evidence="6">
    <location>
        <begin position="283"/>
        <end position="302"/>
    </location>
</feature>
<feature type="domain" description="EamA" evidence="7">
    <location>
        <begin position="195"/>
        <end position="325"/>
    </location>
</feature>
<evidence type="ECO:0000256" key="5">
    <source>
        <dbReference type="ARBA" id="ARBA00023136"/>
    </source>
</evidence>
<evidence type="ECO:0000256" key="4">
    <source>
        <dbReference type="ARBA" id="ARBA00022989"/>
    </source>
</evidence>
<evidence type="ECO:0000256" key="1">
    <source>
        <dbReference type="ARBA" id="ARBA00004141"/>
    </source>
</evidence>
<feature type="transmembrane region" description="Helical" evidence="6">
    <location>
        <begin position="78"/>
        <end position="96"/>
    </location>
</feature>
<keyword evidence="3 6" id="KW-0812">Transmembrane</keyword>
<evidence type="ECO:0000259" key="7">
    <source>
        <dbReference type="Pfam" id="PF00892"/>
    </source>
</evidence>
<accession>A0ABM6RIF3</accession>
<dbReference type="Pfam" id="PF00892">
    <property type="entry name" value="EamA"/>
    <property type="match status" value="2"/>
</dbReference>
<protein>
    <submittedName>
        <fullName evidence="8">S-adenosylmethionine uptake transporter</fullName>
    </submittedName>
</protein>
<dbReference type="InterPro" id="IPR000620">
    <property type="entry name" value="EamA_dom"/>
</dbReference>
<comment type="subcellular location">
    <subcellularLocation>
        <location evidence="1">Membrane</location>
        <topology evidence="1">Multi-pass membrane protein</topology>
    </subcellularLocation>
</comment>
<gene>
    <name evidence="8" type="ORF">PhaeoP66_03553</name>
</gene>
<evidence type="ECO:0000313" key="8">
    <source>
        <dbReference type="EMBL" id="AUQ96284.1"/>
    </source>
</evidence>
<feature type="domain" description="EamA" evidence="7">
    <location>
        <begin position="50"/>
        <end position="180"/>
    </location>
</feature>
<keyword evidence="5 6" id="KW-0472">Membrane</keyword>
<dbReference type="PANTHER" id="PTHR22911">
    <property type="entry name" value="ACYL-MALONYL CONDENSING ENZYME-RELATED"/>
    <property type="match status" value="1"/>
</dbReference>
<dbReference type="InterPro" id="IPR037185">
    <property type="entry name" value="EmrE-like"/>
</dbReference>
<name>A0ABM6RIF3_9RHOB</name>
<feature type="transmembrane region" description="Helical" evidence="6">
    <location>
        <begin position="226"/>
        <end position="246"/>
    </location>
</feature>
<feature type="transmembrane region" description="Helical" evidence="6">
    <location>
        <begin position="117"/>
        <end position="135"/>
    </location>
</feature>
<feature type="transmembrane region" description="Helical" evidence="6">
    <location>
        <begin position="308"/>
        <end position="326"/>
    </location>
</feature>
<reference evidence="8 9" key="1">
    <citation type="journal article" date="2017" name="Genome Biol. Evol.">
        <title>Trajectories and Drivers of Genome Evolution in Surface-Associated Marine Phaeobacter.</title>
        <authorList>
            <person name="Freese H.M."/>
            <person name="Sikorski J."/>
            <person name="Bunk B."/>
            <person name="Scheuner C."/>
            <person name="Meier-Kolthoff J.P."/>
            <person name="Sproer C."/>
            <person name="Gram L."/>
            <person name="Overmann J."/>
        </authorList>
    </citation>
    <scope>NUCLEOTIDE SEQUENCE [LARGE SCALE GENOMIC DNA]</scope>
    <source>
        <strain evidence="8 9">P66</strain>
    </source>
</reference>
<dbReference type="PANTHER" id="PTHR22911:SF6">
    <property type="entry name" value="SOLUTE CARRIER FAMILY 35 MEMBER G1"/>
    <property type="match status" value="1"/>
</dbReference>
<evidence type="ECO:0000313" key="9">
    <source>
        <dbReference type="Proteomes" id="UP000236536"/>
    </source>
</evidence>
<keyword evidence="4 6" id="KW-1133">Transmembrane helix</keyword>
<feature type="transmembrane region" description="Helical" evidence="6">
    <location>
        <begin position="141"/>
        <end position="158"/>
    </location>
</feature>
<organism evidence="8 9">
    <name type="scientific">Phaeobacter inhibens</name>
    <dbReference type="NCBI Taxonomy" id="221822"/>
    <lineage>
        <taxon>Bacteria</taxon>
        <taxon>Pseudomonadati</taxon>
        <taxon>Pseudomonadota</taxon>
        <taxon>Alphaproteobacteria</taxon>
        <taxon>Rhodobacterales</taxon>
        <taxon>Roseobacteraceae</taxon>
        <taxon>Phaeobacter</taxon>
    </lineage>
</organism>
<evidence type="ECO:0000256" key="3">
    <source>
        <dbReference type="ARBA" id="ARBA00022692"/>
    </source>
</evidence>
<dbReference type="SUPFAM" id="SSF103481">
    <property type="entry name" value="Multidrug resistance efflux transporter EmrE"/>
    <property type="match status" value="2"/>
</dbReference>
<sequence>MQRGDGWLQRCVTLDKAGWENQPVALSDAWAQGLRMVKSLTSHQPGRAIALKLAAIALFTGLSAIIKATSDVVPAGEAVFFRSFFAIPVILIWLTLRGQLPRGLKTTRPGGHFLRGILGTTAMGMTFMGLGMLPLPEVTAIGYATPIFTLILAAVLLGERIRLIRISAVTIGLIGVLVMLWPRLGSGNLGDTATLGAILILIATVARGLVQIHIRRMVMTEHTAAIVFYFSLTASILSLCTLPFGWVWPDPVTLALLIGAGLVGGVAQILVTSSYRFAPASMLAPYDYSSMLFAILLGYIWFNELPTLVMLIGAGLVIAGNVLVIWRESRLGLERGKARSVTDPKG</sequence>
<feature type="transmembrane region" description="Helical" evidence="6">
    <location>
        <begin position="193"/>
        <end position="214"/>
    </location>
</feature>
<dbReference type="EMBL" id="CP010705">
    <property type="protein sequence ID" value="AUQ96284.1"/>
    <property type="molecule type" value="Genomic_DNA"/>
</dbReference>
<comment type="similarity">
    <text evidence="2">Belongs to the drug/metabolite transporter (DMT) superfamily. 10 TMS drug/metabolite exporter (DME) (TC 2.A.7.3) family.</text>
</comment>
<keyword evidence="9" id="KW-1185">Reference proteome</keyword>
<feature type="transmembrane region" description="Helical" evidence="6">
    <location>
        <begin position="163"/>
        <end position="181"/>
    </location>
</feature>
<evidence type="ECO:0000256" key="6">
    <source>
        <dbReference type="SAM" id="Phobius"/>
    </source>
</evidence>
<reference evidence="8 9" key="2">
    <citation type="journal article" date="2017" name="Int. J. Syst. Evol. Microbiol.">
        <title>Adaptation of Surface-Associated Bacteria to the Open Ocean: A Genomically Distinct Subpopulation of Phaeobacter gallaeciensis Colonizes Pacific Mesozooplankton.</title>
        <authorList>
            <person name="Freese H.M."/>
            <person name="Methner A."/>
            <person name="Overmann J."/>
        </authorList>
    </citation>
    <scope>NUCLEOTIDE SEQUENCE [LARGE SCALE GENOMIC DNA]</scope>
    <source>
        <strain evidence="8 9">P66</strain>
    </source>
</reference>
<feature type="transmembrane region" description="Helical" evidence="6">
    <location>
        <begin position="48"/>
        <end position="66"/>
    </location>
</feature>
<evidence type="ECO:0000256" key="2">
    <source>
        <dbReference type="ARBA" id="ARBA00009853"/>
    </source>
</evidence>
<proteinExistence type="inferred from homology"/>
<feature type="transmembrane region" description="Helical" evidence="6">
    <location>
        <begin position="252"/>
        <end position="271"/>
    </location>
</feature>